<dbReference type="Pfam" id="PF01142">
    <property type="entry name" value="TruD"/>
    <property type="match status" value="1"/>
</dbReference>
<accession>A0A8E0RQ08</accession>
<dbReference type="InterPro" id="IPR001656">
    <property type="entry name" value="PsdUridine_synth_TruD"/>
</dbReference>
<dbReference type="GO" id="GO:0003723">
    <property type="term" value="F:RNA binding"/>
    <property type="evidence" value="ECO:0007669"/>
    <property type="project" value="InterPro"/>
</dbReference>
<feature type="compositionally biased region" description="Basic and acidic residues" evidence="4">
    <location>
        <begin position="21"/>
        <end position="31"/>
    </location>
</feature>
<dbReference type="Proteomes" id="UP000728185">
    <property type="component" value="Unassembled WGS sequence"/>
</dbReference>
<dbReference type="AlphaFoldDB" id="A0A8E0RQ08"/>
<keyword evidence="2" id="KW-0819">tRNA processing</keyword>
<evidence type="ECO:0000256" key="3">
    <source>
        <dbReference type="ARBA" id="ARBA00023235"/>
    </source>
</evidence>
<dbReference type="InterPro" id="IPR020119">
    <property type="entry name" value="PsdUridine_synth_TruD_CS"/>
</dbReference>
<protein>
    <submittedName>
        <fullName evidence="6">tRNA pseudouridine synthase D</fullName>
    </submittedName>
</protein>
<dbReference type="PROSITE" id="PS01268">
    <property type="entry name" value="UPF0024"/>
    <property type="match status" value="1"/>
</dbReference>
<organism evidence="6 7">
    <name type="scientific">Fasciolopsis buskii</name>
    <dbReference type="NCBI Taxonomy" id="27845"/>
    <lineage>
        <taxon>Eukaryota</taxon>
        <taxon>Metazoa</taxon>
        <taxon>Spiralia</taxon>
        <taxon>Lophotrochozoa</taxon>
        <taxon>Platyhelminthes</taxon>
        <taxon>Trematoda</taxon>
        <taxon>Digenea</taxon>
        <taxon>Plagiorchiida</taxon>
        <taxon>Echinostomata</taxon>
        <taxon>Echinostomatoidea</taxon>
        <taxon>Fasciolidae</taxon>
        <taxon>Fasciolopsis</taxon>
    </lineage>
</organism>
<dbReference type="SUPFAM" id="SSF55120">
    <property type="entry name" value="Pseudouridine synthase"/>
    <property type="match status" value="1"/>
</dbReference>
<feature type="domain" description="TRUD" evidence="5">
    <location>
        <begin position="295"/>
        <end position="543"/>
    </location>
</feature>
<dbReference type="GO" id="GO:0009982">
    <property type="term" value="F:pseudouridine synthase activity"/>
    <property type="evidence" value="ECO:0007669"/>
    <property type="project" value="InterPro"/>
</dbReference>
<dbReference type="OrthoDB" id="447290at2759"/>
<keyword evidence="7" id="KW-1185">Reference proteome</keyword>
<dbReference type="GO" id="GO:0001522">
    <property type="term" value="P:pseudouridine synthesis"/>
    <property type="evidence" value="ECO:0007669"/>
    <property type="project" value="InterPro"/>
</dbReference>
<dbReference type="CDD" id="cd02576">
    <property type="entry name" value="PseudoU_synth_ScPUS7"/>
    <property type="match status" value="1"/>
</dbReference>
<evidence type="ECO:0000313" key="7">
    <source>
        <dbReference type="Proteomes" id="UP000728185"/>
    </source>
</evidence>
<dbReference type="InterPro" id="IPR042214">
    <property type="entry name" value="TruD_catalytic"/>
</dbReference>
<keyword evidence="3" id="KW-0413">Isomerase</keyword>
<evidence type="ECO:0000256" key="2">
    <source>
        <dbReference type="ARBA" id="ARBA00022694"/>
    </source>
</evidence>
<dbReference type="PANTHER" id="PTHR13326:SF21">
    <property type="entry name" value="PSEUDOURIDYLATE SYNTHASE PUS7L"/>
    <property type="match status" value="1"/>
</dbReference>
<dbReference type="Gene3D" id="3.30.2350.20">
    <property type="entry name" value="TruD, catalytic domain"/>
    <property type="match status" value="2"/>
</dbReference>
<evidence type="ECO:0000259" key="5">
    <source>
        <dbReference type="PROSITE" id="PS50984"/>
    </source>
</evidence>
<evidence type="ECO:0000313" key="6">
    <source>
        <dbReference type="EMBL" id="KAA0186221.1"/>
    </source>
</evidence>
<comment type="caution">
    <text evidence="6">The sequence shown here is derived from an EMBL/GenBank/DDBJ whole genome shotgun (WGS) entry which is preliminary data.</text>
</comment>
<sequence length="629" mass="71245">MEPVPCKRIRLEASVDDQDESLQRSESDHPTDSVAESDWLTEMDVGIRAFVNPDVPGFDCTLKTRWEDFMVQEISQGSCAELTNIDSVDFDLDHVPKPDTSLTITVLEPHRNKLESLLNRQCDQIELAAPASKDARTELHKAIRTIYPELDSRTVNSDTRQIIVVNRANKLPTFRLPKNQAYCRFVLYKEGKDTISAIQLLSRLLHIRPGSFAYAGTKDRRAITTQFVTLKGIDSRRLSALNQKLRGIRLGNFSYVPKPLFLGDLDGNRFTVVLRSVEASDSIVREGIEAWQRDGFVNYYGLQRFGHSTKARSFDTGRYIIQSDWESAILHILLPTKADLPCVQQLKRDFMENRNAKQSADRGPPCIERELLWGVAKHGFKPEALQSLPRNLRQLYVHSYQSLVWNRIATRRICELPPNANQCLHVVAGDLYLPSAASLDCEPTDDFPTELELIDHVQPTDARQMTNRHTLPCPKVATEADCSSIPITDLILPLPGFAVRYPENKSGQWYHEMLKEDGLTVDDFRHQVKDFALPGSYRALVVKPKDVSFTIREYTDSSVPLIESDLKRLEQSTGNKSSTSNLSTLDSQLKQHSDSGKSERAVVLQFTLPKSSYATIAIRELTKSFTEKR</sequence>
<dbReference type="GO" id="GO:0005634">
    <property type="term" value="C:nucleus"/>
    <property type="evidence" value="ECO:0007669"/>
    <property type="project" value="TreeGrafter"/>
</dbReference>
<dbReference type="InterPro" id="IPR020103">
    <property type="entry name" value="PsdUridine_synth_cat_dom_sf"/>
</dbReference>
<dbReference type="PANTHER" id="PTHR13326">
    <property type="entry name" value="TRNA PSEUDOURIDINE SYNTHASE D"/>
    <property type="match status" value="1"/>
</dbReference>
<evidence type="ECO:0000256" key="4">
    <source>
        <dbReference type="SAM" id="MobiDB-lite"/>
    </source>
</evidence>
<gene>
    <name evidence="6" type="ORF">FBUS_06679</name>
</gene>
<dbReference type="NCBIfam" id="TIGR00094">
    <property type="entry name" value="tRNA_TruD_broad"/>
    <property type="match status" value="1"/>
</dbReference>
<comment type="similarity">
    <text evidence="1">Belongs to the pseudouridine synthase TruD family.</text>
</comment>
<evidence type="ECO:0000256" key="1">
    <source>
        <dbReference type="ARBA" id="ARBA00007953"/>
    </source>
</evidence>
<feature type="region of interest" description="Disordered" evidence="4">
    <location>
        <begin position="1"/>
        <end position="34"/>
    </location>
</feature>
<proteinExistence type="inferred from homology"/>
<dbReference type="InterPro" id="IPR011760">
    <property type="entry name" value="PsdUridine_synth_TruD_insert"/>
</dbReference>
<feature type="compositionally biased region" description="Polar residues" evidence="4">
    <location>
        <begin position="571"/>
        <end position="588"/>
    </location>
</feature>
<reference evidence="6" key="1">
    <citation type="submission" date="2019-05" db="EMBL/GenBank/DDBJ databases">
        <title>Annotation for the trematode Fasciolopsis buski.</title>
        <authorList>
            <person name="Choi Y.-J."/>
        </authorList>
    </citation>
    <scope>NUCLEOTIDE SEQUENCE</scope>
    <source>
        <strain evidence="6">HT</strain>
        <tissue evidence="6">Whole worm</tissue>
    </source>
</reference>
<name>A0A8E0RQ08_9TREM</name>
<dbReference type="PIRSF" id="PIRSF037016">
    <property type="entry name" value="Pseudouridin_synth_euk_prd"/>
    <property type="match status" value="1"/>
</dbReference>
<feature type="region of interest" description="Disordered" evidence="4">
    <location>
        <begin position="570"/>
        <end position="593"/>
    </location>
</feature>
<dbReference type="GO" id="GO:0008033">
    <property type="term" value="P:tRNA processing"/>
    <property type="evidence" value="ECO:0007669"/>
    <property type="project" value="UniProtKB-KW"/>
</dbReference>
<dbReference type="PROSITE" id="PS50984">
    <property type="entry name" value="TRUD"/>
    <property type="match status" value="1"/>
</dbReference>
<dbReference type="EMBL" id="LUCM01009883">
    <property type="protein sequence ID" value="KAA0186221.1"/>
    <property type="molecule type" value="Genomic_DNA"/>
</dbReference>